<keyword evidence="3" id="KW-1185">Reference proteome</keyword>
<keyword evidence="1" id="KW-0812">Transmembrane</keyword>
<dbReference type="EMBL" id="CP002339">
    <property type="protein sequence ID" value="AEF04784.1"/>
    <property type="molecule type" value="Genomic_DNA"/>
</dbReference>
<dbReference type="Gene3D" id="3.30.300.250">
    <property type="match status" value="1"/>
</dbReference>
<organism evidence="2 3">
    <name type="scientific">Alteromonas naphthalenivorans</name>
    <dbReference type="NCBI Taxonomy" id="715451"/>
    <lineage>
        <taxon>Bacteria</taxon>
        <taxon>Pseudomonadati</taxon>
        <taxon>Pseudomonadota</taxon>
        <taxon>Gammaproteobacteria</taxon>
        <taxon>Alteromonadales</taxon>
        <taxon>Alteromonadaceae</taxon>
        <taxon>Alteromonas/Salinimonas group</taxon>
        <taxon>Alteromonas</taxon>
    </lineage>
</organism>
<dbReference type="KEGG" id="alt:ambt_16385"/>
<feature type="transmembrane region" description="Helical" evidence="1">
    <location>
        <begin position="47"/>
        <end position="64"/>
    </location>
</feature>
<evidence type="ECO:0000313" key="3">
    <source>
        <dbReference type="Proteomes" id="UP000000683"/>
    </source>
</evidence>
<keyword evidence="1" id="KW-1133">Transmembrane helix</keyword>
<dbReference type="HOGENOM" id="CLU_115270_0_0_6"/>
<gene>
    <name evidence="2" type="ordered locus">ambt_16385</name>
</gene>
<proteinExistence type="predicted"/>
<name>F5ZF07_ALTNA</name>
<reference evidence="2 3" key="1">
    <citation type="journal article" date="2011" name="J. Bacteriol.">
        <title>Complete genome sequence of the polycyclic aromatic hydrocarbon-degrading bacterium Alteromonas sp. strain SN2.</title>
        <authorList>
            <person name="Jin H.M."/>
            <person name="Jeong H."/>
            <person name="Moon E.J."/>
            <person name="Math R.K."/>
            <person name="Lee K."/>
            <person name="Kim H.J."/>
            <person name="Jeon C.O."/>
            <person name="Oh T.K."/>
            <person name="Kim J.F."/>
        </authorList>
    </citation>
    <scope>NUCLEOTIDE SEQUENCE [LARGE SCALE GENOMIC DNA]</scope>
    <source>
        <strain evidence="3">JCM 17741 / KACC 18427 / KCTC 11700BP / SN2</strain>
    </source>
</reference>
<evidence type="ECO:0000256" key="1">
    <source>
        <dbReference type="SAM" id="Phobius"/>
    </source>
</evidence>
<dbReference type="Proteomes" id="UP000000683">
    <property type="component" value="Chromosome"/>
</dbReference>
<sequence>MEDIKEISILSKGIAALLFLAALGHTSATLLPILADQQPSSPAMTKVLGFVLWYGLFFMVIMSWRGKKKLIGFITGAAIGFAVYFVLGMSVGYNNAETRAIEQAVQNSNAGLPIMIDDSTRLDRVAIDQKNKRYTYFISIIDLTASEIDISIMNQHFFENTKPQSCQNEQLKVFFGEGYSINYSYFDKANSYIVEYTVQPKDCMG</sequence>
<dbReference type="eggNOG" id="ENOG5031CJ7">
    <property type="taxonomic scope" value="Bacteria"/>
</dbReference>
<dbReference type="OrthoDB" id="6241000at2"/>
<feature type="transmembrane region" description="Helical" evidence="1">
    <location>
        <begin position="71"/>
        <end position="93"/>
    </location>
</feature>
<feature type="transmembrane region" description="Helical" evidence="1">
    <location>
        <begin position="14"/>
        <end position="35"/>
    </location>
</feature>
<evidence type="ECO:0000313" key="2">
    <source>
        <dbReference type="EMBL" id="AEF04784.1"/>
    </source>
</evidence>
<dbReference type="AlphaFoldDB" id="F5ZF07"/>
<dbReference type="RefSeq" id="WP_013785706.1">
    <property type="nucleotide sequence ID" value="NC_015554.1"/>
</dbReference>
<keyword evidence="1" id="KW-0472">Membrane</keyword>
<protein>
    <submittedName>
        <fullName evidence="2">Uncharacterized protein</fullName>
    </submittedName>
</protein>
<accession>F5ZF07</accession>